<dbReference type="CDD" id="cd02038">
    <property type="entry name" value="FlhG-like"/>
    <property type="match status" value="1"/>
</dbReference>
<keyword evidence="1 3" id="KW-0547">Nucleotide-binding</keyword>
<dbReference type="InterPro" id="IPR033875">
    <property type="entry name" value="FlhG"/>
</dbReference>
<dbReference type="PANTHER" id="PTHR43384:SF4">
    <property type="entry name" value="CELLULOSE BIOSYNTHESIS PROTEIN BCSQ-RELATED"/>
    <property type="match status" value="1"/>
</dbReference>
<feature type="domain" description="CobQ/CobB/MinD/ParA nucleotide binding" evidence="4">
    <location>
        <begin position="26"/>
        <end position="240"/>
    </location>
</feature>
<dbReference type="Pfam" id="PF01656">
    <property type="entry name" value="CbiA"/>
    <property type="match status" value="1"/>
</dbReference>
<dbReference type="InterPro" id="IPR027417">
    <property type="entry name" value="P-loop_NTPase"/>
</dbReference>
<proteinExistence type="predicted"/>
<dbReference type="EMBL" id="JACXLD010000004">
    <property type="protein sequence ID" value="MBD2859020.1"/>
    <property type="molecule type" value="Genomic_DNA"/>
</dbReference>
<dbReference type="InterPro" id="IPR002586">
    <property type="entry name" value="CobQ/CobB/MinD/ParA_Nub-bd_dom"/>
</dbReference>
<keyword evidence="2 3" id="KW-0067">ATP-binding</keyword>
<evidence type="ECO:0000256" key="2">
    <source>
        <dbReference type="ARBA" id="ARBA00022840"/>
    </source>
</evidence>
<evidence type="ECO:0000256" key="3">
    <source>
        <dbReference type="PIRSR" id="PIRSR003092-1"/>
    </source>
</evidence>
<comment type="caution">
    <text evidence="5">The sequence shown here is derived from an EMBL/GenBank/DDBJ whole genome shotgun (WGS) entry which is preliminary data.</text>
</comment>
<dbReference type="GO" id="GO:0051782">
    <property type="term" value="P:negative regulation of cell division"/>
    <property type="evidence" value="ECO:0007669"/>
    <property type="project" value="TreeGrafter"/>
</dbReference>
<dbReference type="InterPro" id="IPR050625">
    <property type="entry name" value="ParA/MinD_ATPase"/>
</dbReference>
<sequence length="308" mass="32899">MSGAKTGTNTLQNRRRALGSGAIQVLAITGGKGGVGKTSVAINLAVAVAKSGRRVALLDADFGLANVDVMLGLRAERTIEQVLDGDCSLRDIMLSGPAGVRIIPSASGARRLTRLNEFEQAGLIRAFDELSQQIDVLIVDTAAGIADAVLRVVSASQEILLVLCDEPSSITDAYAMIKVLNQDFQKVRFRVLVNKADSEPEARLVFEKLRGVCERFLEVSLLFVGYIPSDPALLQSVKKQRAVVDASPGSASSRAFFRLAEQLSGWRSRERPQAALAFFVDQLLSSETTELVAPPAVKSSSEEGADAN</sequence>
<dbReference type="RefSeq" id="WP_190764430.1">
    <property type="nucleotide sequence ID" value="NZ_JACXLD010000004.1"/>
</dbReference>
<evidence type="ECO:0000313" key="6">
    <source>
        <dbReference type="Proteomes" id="UP000610558"/>
    </source>
</evidence>
<dbReference type="Proteomes" id="UP000610558">
    <property type="component" value="Unassembled WGS sequence"/>
</dbReference>
<dbReference type="GO" id="GO:0009898">
    <property type="term" value="C:cytoplasmic side of plasma membrane"/>
    <property type="evidence" value="ECO:0007669"/>
    <property type="project" value="TreeGrafter"/>
</dbReference>
<dbReference type="AlphaFoldDB" id="A0A927C0J3"/>
<gene>
    <name evidence="5" type="ORF">IB286_08350</name>
</gene>
<evidence type="ECO:0000256" key="1">
    <source>
        <dbReference type="ARBA" id="ARBA00022741"/>
    </source>
</evidence>
<dbReference type="Gene3D" id="3.40.50.300">
    <property type="entry name" value="P-loop containing nucleotide triphosphate hydrolases"/>
    <property type="match status" value="1"/>
</dbReference>
<dbReference type="PANTHER" id="PTHR43384">
    <property type="entry name" value="SEPTUM SITE-DETERMINING PROTEIN MIND HOMOLOG, CHLOROPLASTIC-RELATED"/>
    <property type="match status" value="1"/>
</dbReference>
<dbReference type="SUPFAM" id="SSF52540">
    <property type="entry name" value="P-loop containing nucleoside triphosphate hydrolases"/>
    <property type="match status" value="1"/>
</dbReference>
<evidence type="ECO:0000259" key="4">
    <source>
        <dbReference type="Pfam" id="PF01656"/>
    </source>
</evidence>
<reference evidence="5" key="1">
    <citation type="submission" date="2020-09" db="EMBL/GenBank/DDBJ databases">
        <authorList>
            <person name="Yoon J.-W."/>
        </authorList>
    </citation>
    <scope>NUCLEOTIDE SEQUENCE</scope>
    <source>
        <strain evidence="5">KMU-158</strain>
    </source>
</reference>
<organism evidence="5 6">
    <name type="scientific">Spongiibacter pelagi</name>
    <dbReference type="NCBI Taxonomy" id="2760804"/>
    <lineage>
        <taxon>Bacteria</taxon>
        <taxon>Pseudomonadati</taxon>
        <taxon>Pseudomonadota</taxon>
        <taxon>Gammaproteobacteria</taxon>
        <taxon>Cellvibrionales</taxon>
        <taxon>Spongiibacteraceae</taxon>
        <taxon>Spongiibacter</taxon>
    </lineage>
</organism>
<dbReference type="GO" id="GO:0005829">
    <property type="term" value="C:cytosol"/>
    <property type="evidence" value="ECO:0007669"/>
    <property type="project" value="TreeGrafter"/>
</dbReference>
<dbReference type="GO" id="GO:0016887">
    <property type="term" value="F:ATP hydrolysis activity"/>
    <property type="evidence" value="ECO:0007669"/>
    <property type="project" value="TreeGrafter"/>
</dbReference>
<evidence type="ECO:0000313" key="5">
    <source>
        <dbReference type="EMBL" id="MBD2859020.1"/>
    </source>
</evidence>
<keyword evidence="6" id="KW-1185">Reference proteome</keyword>
<accession>A0A927C0J3</accession>
<name>A0A927C0J3_9GAMM</name>
<dbReference type="InterPro" id="IPR025501">
    <property type="entry name" value="MinD_FleN"/>
</dbReference>
<dbReference type="PIRSF" id="PIRSF003092">
    <property type="entry name" value="MinD"/>
    <property type="match status" value="1"/>
</dbReference>
<feature type="binding site" evidence="3">
    <location>
        <begin position="32"/>
        <end position="39"/>
    </location>
    <ligand>
        <name>ATP</name>
        <dbReference type="ChEBI" id="CHEBI:30616"/>
    </ligand>
</feature>
<protein>
    <submittedName>
        <fullName evidence="5">MinD/ParA family protein</fullName>
    </submittedName>
</protein>
<dbReference type="GO" id="GO:0005524">
    <property type="term" value="F:ATP binding"/>
    <property type="evidence" value="ECO:0007669"/>
    <property type="project" value="UniProtKB-KW"/>
</dbReference>